<accession>A0AAE3QXP7</accession>
<feature type="signal peptide" evidence="14">
    <location>
        <begin position="1"/>
        <end position="19"/>
    </location>
</feature>
<dbReference type="InterPro" id="IPR002816">
    <property type="entry name" value="TraB/PrgY/GumN_fam"/>
</dbReference>
<evidence type="ECO:0000256" key="14">
    <source>
        <dbReference type="SAM" id="SignalP"/>
    </source>
</evidence>
<keyword evidence="4" id="KW-0645">Protease</keyword>
<feature type="coiled-coil region" evidence="13">
    <location>
        <begin position="172"/>
        <end position="202"/>
    </location>
</feature>
<dbReference type="AlphaFoldDB" id="A0AAE3QXP7"/>
<protein>
    <submittedName>
        <fullName evidence="15">TraB/GumN family protein</fullName>
    </submittedName>
</protein>
<evidence type="ECO:0000256" key="2">
    <source>
        <dbReference type="ARBA" id="ARBA00001941"/>
    </source>
</evidence>
<reference evidence="15" key="1">
    <citation type="submission" date="2023-05" db="EMBL/GenBank/DDBJ databases">
        <authorList>
            <person name="Zhang X."/>
        </authorList>
    </citation>
    <scope>NUCLEOTIDE SEQUENCE</scope>
    <source>
        <strain evidence="15">BD1B2-1</strain>
    </source>
</reference>
<evidence type="ECO:0000256" key="5">
    <source>
        <dbReference type="ARBA" id="ARBA00022692"/>
    </source>
</evidence>
<evidence type="ECO:0000313" key="16">
    <source>
        <dbReference type="Proteomes" id="UP001232063"/>
    </source>
</evidence>
<dbReference type="PANTHER" id="PTHR31120:SF6">
    <property type="entry name" value="METALLOPROTEASE TIKI HOMOLOG"/>
    <property type="match status" value="1"/>
</dbReference>
<dbReference type="RefSeq" id="WP_314509526.1">
    <property type="nucleotide sequence ID" value="NZ_JASJOU010000001.1"/>
</dbReference>
<dbReference type="GO" id="GO:0004222">
    <property type="term" value="F:metalloendopeptidase activity"/>
    <property type="evidence" value="ECO:0007669"/>
    <property type="project" value="TreeGrafter"/>
</dbReference>
<dbReference type="GO" id="GO:0046872">
    <property type="term" value="F:metal ion binding"/>
    <property type="evidence" value="ECO:0007669"/>
    <property type="project" value="UniProtKB-KW"/>
</dbReference>
<keyword evidence="8" id="KW-0378">Hydrolase</keyword>
<evidence type="ECO:0000256" key="8">
    <source>
        <dbReference type="ARBA" id="ARBA00022801"/>
    </source>
</evidence>
<dbReference type="GO" id="GO:0016020">
    <property type="term" value="C:membrane"/>
    <property type="evidence" value="ECO:0007669"/>
    <property type="project" value="UniProtKB-SubCell"/>
</dbReference>
<dbReference type="InterPro" id="IPR040230">
    <property type="entry name" value="TIKI1/2-like"/>
</dbReference>
<dbReference type="GO" id="GO:0030178">
    <property type="term" value="P:negative regulation of Wnt signaling pathway"/>
    <property type="evidence" value="ECO:0007669"/>
    <property type="project" value="InterPro"/>
</dbReference>
<dbReference type="EMBL" id="JASJOU010000001">
    <property type="protein sequence ID" value="MDJ1499991.1"/>
    <property type="molecule type" value="Genomic_DNA"/>
</dbReference>
<evidence type="ECO:0000256" key="1">
    <source>
        <dbReference type="ARBA" id="ARBA00001936"/>
    </source>
</evidence>
<comment type="cofactor">
    <cofactor evidence="2">
        <name>Co(2+)</name>
        <dbReference type="ChEBI" id="CHEBI:48828"/>
    </cofactor>
</comment>
<evidence type="ECO:0000256" key="7">
    <source>
        <dbReference type="ARBA" id="ARBA00022729"/>
    </source>
</evidence>
<keyword evidence="6" id="KW-0479">Metal-binding</keyword>
<feature type="chain" id="PRO_5042135951" evidence="14">
    <location>
        <begin position="20"/>
        <end position="1202"/>
    </location>
</feature>
<keyword evidence="11" id="KW-0472">Membrane</keyword>
<dbReference type="Proteomes" id="UP001232063">
    <property type="component" value="Unassembled WGS sequence"/>
</dbReference>
<gene>
    <name evidence="15" type="ORF">QNI22_05020</name>
</gene>
<evidence type="ECO:0000256" key="11">
    <source>
        <dbReference type="ARBA" id="ARBA00023136"/>
    </source>
</evidence>
<keyword evidence="9" id="KW-1133">Transmembrane helix</keyword>
<evidence type="ECO:0000256" key="9">
    <source>
        <dbReference type="ARBA" id="ARBA00022989"/>
    </source>
</evidence>
<name>A0AAE3QXP7_9BACT</name>
<evidence type="ECO:0000256" key="4">
    <source>
        <dbReference type="ARBA" id="ARBA00022670"/>
    </source>
</evidence>
<dbReference type="PANTHER" id="PTHR31120">
    <property type="entry name" value="METALLOPROTEASE TIKI"/>
    <property type="match status" value="1"/>
</dbReference>
<evidence type="ECO:0000313" key="15">
    <source>
        <dbReference type="EMBL" id="MDJ1499991.1"/>
    </source>
</evidence>
<evidence type="ECO:0000256" key="6">
    <source>
        <dbReference type="ARBA" id="ARBA00022723"/>
    </source>
</evidence>
<sequence length="1202" mass="138405">MRIYLSIALIGLTCFYSFAQSSAVKYQGLLWEISGKNLQKPSYLFGTMHVSSKVAFHLGDAFYTSIRNAEVVALETNPDEMQDDYTQSIFQKARSEQYKRKNGRLSSDEFTISDYKKLLQAALSYDPEMLNQLLYRSYMDMEDFEENTFLDLYIYQVGKRLGKRATGVENFRESEQLVLEALKDMAEEMKQKKTRNREVDEDDYRMLQPHVLTDAYRSGNLDLLDSLSRKQYQSDAFLEKFLYKRNENMFHSIDSIIQKSSLFVGVGAAHLPGDRGLINMLRKAGYTVKPIKMGERDSEQKDQIEKLRVDREFSRQVSDDGWFQVEMPGKLYDFSTPNPLAQRQYADLANGAYYAVSRVKTNGLFLGQTPEQVLDRVDSLLYEHIPGKILSKTPVTKNGYQGFNVKNRSRRGDMQRYQILITPFEVFIFKMSGNGDYIEGKEADRFFSSIQLKEINAASWLPYTPSTGGFQVNLPHVPVSNEHTDASILHEWEAWDKITGNSYMILQKNVNELRTLEEDTTDLSIIEESFLNSDFIKKTVSRKLSTYKGYPCLEVISKTKYGTNNVTRFLLKGTHYYIISGNYKKDRKTVDKFFSSFAFKEFSQGALEAYTDTTLRFSVKIPKGSEPGEGEKLKNLYEDYMPEISPKEEDYRVVEKMLTFRAPASGEEITVAYQKFPKYYSFRNENKFLESELQGIVAGKIVRKKEKTVLNDASGVYIVLQDTNSSRCLLYKLVQRNRILYTLSAVSDTLQGQTAFIKTFFDSFTPTGDPVGKSLYVSKANEFLDDFTSKNVETRQKAKESIHYVEFQDSDAPRLIQLIQQANAKEKGYLDTKRLLIGQLGTLHHPQILPFLKSAYQNTNDTTTLQYAILNALTLQKTQEAYTVFKEIVLNEPPIFNSQTDLNGLFYPLRDSLALTKHLFPDLLKLASLSDYRDPVYGTLAMLVDSSFVNSKTYDSYLGQMIYDARIATKRHFAQEEERKMAEESEDEDSYYEYEGDTNSGLTNFATLLAPYRDQNKNVDRLFGRLLQSSDNSTVIEVVKVLLKNKQNVSDSLLEQLASDNKYRALLYTKLQSINRLDKFPKRYASQELIARSLLYQQRGYSTATDTLVFINKQVTGYSLKKGYVYFYKYKKSENDEWYIAISGLQPLNEKQIDTEASLVRMTEKKIRKGKSLTEQFAKALRDLKLEEHRDDISMEVSSLLE</sequence>
<keyword evidence="12" id="KW-0325">Glycoprotein</keyword>
<evidence type="ECO:0000256" key="13">
    <source>
        <dbReference type="SAM" id="Coils"/>
    </source>
</evidence>
<keyword evidence="5" id="KW-0812">Transmembrane</keyword>
<keyword evidence="7 14" id="KW-0732">Signal</keyword>
<evidence type="ECO:0000256" key="12">
    <source>
        <dbReference type="ARBA" id="ARBA00023180"/>
    </source>
</evidence>
<evidence type="ECO:0000256" key="3">
    <source>
        <dbReference type="ARBA" id="ARBA00004479"/>
    </source>
</evidence>
<organism evidence="15 16">
    <name type="scientific">Xanthocytophaga agilis</name>
    <dbReference type="NCBI Taxonomy" id="3048010"/>
    <lineage>
        <taxon>Bacteria</taxon>
        <taxon>Pseudomonadati</taxon>
        <taxon>Bacteroidota</taxon>
        <taxon>Cytophagia</taxon>
        <taxon>Cytophagales</taxon>
        <taxon>Rhodocytophagaceae</taxon>
        <taxon>Xanthocytophaga</taxon>
    </lineage>
</organism>
<dbReference type="GO" id="GO:0006508">
    <property type="term" value="P:proteolysis"/>
    <property type="evidence" value="ECO:0007669"/>
    <property type="project" value="UniProtKB-KW"/>
</dbReference>
<evidence type="ECO:0000256" key="10">
    <source>
        <dbReference type="ARBA" id="ARBA00023049"/>
    </source>
</evidence>
<keyword evidence="13" id="KW-0175">Coiled coil</keyword>
<keyword evidence="10" id="KW-0482">Metalloprotease</keyword>
<dbReference type="Pfam" id="PF01963">
    <property type="entry name" value="TraB_PrgY_gumN"/>
    <property type="match status" value="1"/>
</dbReference>
<comment type="cofactor">
    <cofactor evidence="1">
        <name>Mn(2+)</name>
        <dbReference type="ChEBI" id="CHEBI:29035"/>
    </cofactor>
</comment>
<keyword evidence="16" id="KW-1185">Reference proteome</keyword>
<dbReference type="CDD" id="cd14789">
    <property type="entry name" value="Tiki"/>
    <property type="match status" value="1"/>
</dbReference>
<proteinExistence type="predicted"/>
<comment type="subcellular location">
    <subcellularLocation>
        <location evidence="3">Membrane</location>
        <topology evidence="3">Single-pass type I membrane protein</topology>
    </subcellularLocation>
</comment>
<comment type="caution">
    <text evidence="15">The sequence shown here is derived from an EMBL/GenBank/DDBJ whole genome shotgun (WGS) entry which is preliminary data.</text>
</comment>